<keyword evidence="3" id="KW-1185">Reference proteome</keyword>
<dbReference type="GO" id="GO:0004622">
    <property type="term" value="F:phosphatidylcholine lysophospholipase activity"/>
    <property type="evidence" value="ECO:0007669"/>
    <property type="project" value="TreeGrafter"/>
</dbReference>
<dbReference type="AlphaFoldDB" id="A0A6A5VZE8"/>
<dbReference type="OrthoDB" id="2119228at2759"/>
<reference evidence="2" key="1">
    <citation type="journal article" date="2020" name="Stud. Mycol.">
        <title>101 Dothideomycetes genomes: a test case for predicting lifestyles and emergence of pathogens.</title>
        <authorList>
            <person name="Haridas S."/>
            <person name="Albert R."/>
            <person name="Binder M."/>
            <person name="Bloem J."/>
            <person name="Labutti K."/>
            <person name="Salamov A."/>
            <person name="Andreopoulos B."/>
            <person name="Baker S."/>
            <person name="Barry K."/>
            <person name="Bills G."/>
            <person name="Bluhm B."/>
            <person name="Cannon C."/>
            <person name="Castanera R."/>
            <person name="Culley D."/>
            <person name="Daum C."/>
            <person name="Ezra D."/>
            <person name="Gonzalez J."/>
            <person name="Henrissat B."/>
            <person name="Kuo A."/>
            <person name="Liang C."/>
            <person name="Lipzen A."/>
            <person name="Lutzoni F."/>
            <person name="Magnuson J."/>
            <person name="Mondo S."/>
            <person name="Nolan M."/>
            <person name="Ohm R."/>
            <person name="Pangilinan J."/>
            <person name="Park H.-J."/>
            <person name="Ramirez L."/>
            <person name="Alfaro M."/>
            <person name="Sun H."/>
            <person name="Tritt A."/>
            <person name="Yoshinaga Y."/>
            <person name="Zwiers L.-H."/>
            <person name="Turgeon B."/>
            <person name="Goodwin S."/>
            <person name="Spatafora J."/>
            <person name="Crous P."/>
            <person name="Grigoriev I."/>
        </authorList>
    </citation>
    <scope>NUCLEOTIDE SEQUENCE</scope>
    <source>
        <strain evidence="2">CBS 123094</strain>
    </source>
</reference>
<accession>A0A6A5VZE8</accession>
<dbReference type="PANTHER" id="PTHR30383">
    <property type="entry name" value="THIOESTERASE 1/PROTEASE 1/LYSOPHOSPHOLIPASE L1"/>
    <property type="match status" value="1"/>
</dbReference>
<dbReference type="InterPro" id="IPR013830">
    <property type="entry name" value="SGNH_hydro"/>
</dbReference>
<proteinExistence type="predicted"/>
<dbReference type="Gene3D" id="3.40.50.1110">
    <property type="entry name" value="SGNH hydrolase"/>
    <property type="match status" value="1"/>
</dbReference>
<feature type="domain" description="SGNH hydrolase-type esterase" evidence="1">
    <location>
        <begin position="63"/>
        <end position="198"/>
    </location>
</feature>
<gene>
    <name evidence="2" type="ORF">P154DRAFT_612786</name>
</gene>
<dbReference type="CDD" id="cd01833">
    <property type="entry name" value="XynB_like"/>
    <property type="match status" value="1"/>
</dbReference>
<organism evidence="2 3">
    <name type="scientific">Amniculicola lignicola CBS 123094</name>
    <dbReference type="NCBI Taxonomy" id="1392246"/>
    <lineage>
        <taxon>Eukaryota</taxon>
        <taxon>Fungi</taxon>
        <taxon>Dikarya</taxon>
        <taxon>Ascomycota</taxon>
        <taxon>Pezizomycotina</taxon>
        <taxon>Dothideomycetes</taxon>
        <taxon>Pleosporomycetidae</taxon>
        <taxon>Pleosporales</taxon>
        <taxon>Amniculicolaceae</taxon>
        <taxon>Amniculicola</taxon>
    </lineage>
</organism>
<dbReference type="PANTHER" id="PTHR30383:SF2">
    <property type="entry name" value="CELLULOSE-BINDING PROTEIN"/>
    <property type="match status" value="1"/>
</dbReference>
<evidence type="ECO:0000313" key="3">
    <source>
        <dbReference type="Proteomes" id="UP000799779"/>
    </source>
</evidence>
<dbReference type="InterPro" id="IPR036514">
    <property type="entry name" value="SGNH_hydro_sf"/>
</dbReference>
<sequence>MNHLTVAQNVTTTASNVKIMAFGASIVGAPGCWRAMLWKKLQDSDIKNTDFVGSNKAPDCGFPYDGENEGHAGALAIEYASKGNLTGWLAAAKPDVIVMHVGTNDVVQNKPTADIITAYGTLVDQMRNSKPTIKIIVSRNPIPFRYTESRVPALNDAIAAWAPTKSTSQSRIWIVDNFTGFNATSDTVDGEHPNNAGDAKIANKFYQPLADAIKSVS</sequence>
<name>A0A6A5VZE8_9PLEO</name>
<dbReference type="Proteomes" id="UP000799779">
    <property type="component" value="Unassembled WGS sequence"/>
</dbReference>
<evidence type="ECO:0000259" key="1">
    <source>
        <dbReference type="Pfam" id="PF13472"/>
    </source>
</evidence>
<evidence type="ECO:0000313" key="2">
    <source>
        <dbReference type="EMBL" id="KAF1994810.1"/>
    </source>
</evidence>
<dbReference type="EMBL" id="ML977651">
    <property type="protein sequence ID" value="KAF1994810.1"/>
    <property type="molecule type" value="Genomic_DNA"/>
</dbReference>
<dbReference type="InterPro" id="IPR051532">
    <property type="entry name" value="Ester_Hydrolysis_Enzymes"/>
</dbReference>
<dbReference type="Pfam" id="PF13472">
    <property type="entry name" value="Lipase_GDSL_2"/>
    <property type="match status" value="1"/>
</dbReference>
<protein>
    <submittedName>
        <fullName evidence="2">Carbohydrate esterase family 3 protein</fullName>
    </submittedName>
</protein>
<dbReference type="SUPFAM" id="SSF52266">
    <property type="entry name" value="SGNH hydrolase"/>
    <property type="match status" value="1"/>
</dbReference>